<proteinExistence type="predicted"/>
<gene>
    <name evidence="1" type="ORF">BDR25DRAFT_317058</name>
</gene>
<dbReference type="Proteomes" id="UP000799755">
    <property type="component" value="Unassembled WGS sequence"/>
</dbReference>
<evidence type="ECO:0000313" key="2">
    <source>
        <dbReference type="Proteomes" id="UP000799755"/>
    </source>
</evidence>
<keyword evidence="2" id="KW-1185">Reference proteome</keyword>
<organism evidence="1 2">
    <name type="scientific">Lindgomyces ingoldianus</name>
    <dbReference type="NCBI Taxonomy" id="673940"/>
    <lineage>
        <taxon>Eukaryota</taxon>
        <taxon>Fungi</taxon>
        <taxon>Dikarya</taxon>
        <taxon>Ascomycota</taxon>
        <taxon>Pezizomycotina</taxon>
        <taxon>Dothideomycetes</taxon>
        <taxon>Pleosporomycetidae</taxon>
        <taxon>Pleosporales</taxon>
        <taxon>Lindgomycetaceae</taxon>
        <taxon>Lindgomyces</taxon>
    </lineage>
</organism>
<name>A0ACB6QLA0_9PLEO</name>
<sequence>MTLTDLGESDPHKVPEGGHASFTWGVAASYGVYFTFYTVNDSFPETISLNYAFIGGYSFGVSMSAASPAVYLRKTFGTYISMCTRFALQTGDFIAASSGETFRGPYLT</sequence>
<dbReference type="EMBL" id="MU003521">
    <property type="protein sequence ID" value="KAF2467305.1"/>
    <property type="molecule type" value="Genomic_DNA"/>
</dbReference>
<comment type="caution">
    <text evidence="1">The sequence shown here is derived from an EMBL/GenBank/DDBJ whole genome shotgun (WGS) entry which is preliminary data.</text>
</comment>
<protein>
    <submittedName>
        <fullName evidence="1">Uncharacterized protein</fullName>
    </submittedName>
</protein>
<reference evidence="1" key="1">
    <citation type="journal article" date="2020" name="Stud. Mycol.">
        <title>101 Dothideomycetes genomes: a test case for predicting lifestyles and emergence of pathogens.</title>
        <authorList>
            <person name="Haridas S."/>
            <person name="Albert R."/>
            <person name="Binder M."/>
            <person name="Bloem J."/>
            <person name="Labutti K."/>
            <person name="Salamov A."/>
            <person name="Andreopoulos B."/>
            <person name="Baker S."/>
            <person name="Barry K."/>
            <person name="Bills G."/>
            <person name="Bluhm B."/>
            <person name="Cannon C."/>
            <person name="Castanera R."/>
            <person name="Culley D."/>
            <person name="Daum C."/>
            <person name="Ezra D."/>
            <person name="Gonzalez J."/>
            <person name="Henrissat B."/>
            <person name="Kuo A."/>
            <person name="Liang C."/>
            <person name="Lipzen A."/>
            <person name="Lutzoni F."/>
            <person name="Magnuson J."/>
            <person name="Mondo S."/>
            <person name="Nolan M."/>
            <person name="Ohm R."/>
            <person name="Pangilinan J."/>
            <person name="Park H.-J."/>
            <person name="Ramirez L."/>
            <person name="Alfaro M."/>
            <person name="Sun H."/>
            <person name="Tritt A."/>
            <person name="Yoshinaga Y."/>
            <person name="Zwiers L.-H."/>
            <person name="Turgeon B."/>
            <person name="Goodwin S."/>
            <person name="Spatafora J."/>
            <person name="Crous P."/>
            <person name="Grigoriev I."/>
        </authorList>
    </citation>
    <scope>NUCLEOTIDE SEQUENCE</scope>
    <source>
        <strain evidence="1">ATCC 200398</strain>
    </source>
</reference>
<accession>A0ACB6QLA0</accession>
<evidence type="ECO:0000313" key="1">
    <source>
        <dbReference type="EMBL" id="KAF2467305.1"/>
    </source>
</evidence>